<dbReference type="InterPro" id="IPR029021">
    <property type="entry name" value="Prot-tyrosine_phosphatase-like"/>
</dbReference>
<feature type="compositionally biased region" description="Acidic residues" evidence="12">
    <location>
        <begin position="110"/>
        <end position="126"/>
    </location>
</feature>
<evidence type="ECO:0000256" key="2">
    <source>
        <dbReference type="ARBA" id="ARBA00004286"/>
    </source>
</evidence>
<protein>
    <recommendedName>
        <fullName evidence="4">protein-tyrosine-phosphatase</fullName>
        <ecNumber evidence="4">3.1.3.48</ecNumber>
    </recommendedName>
</protein>
<dbReference type="FunFam" id="1.20.80.10:FF:000003">
    <property type="entry name" value="Tyrosine-protein phosphatase non-receptor type 4"/>
    <property type="match status" value="1"/>
</dbReference>
<evidence type="ECO:0000313" key="21">
    <source>
        <dbReference type="Proteomes" id="UP000663854"/>
    </source>
</evidence>
<dbReference type="InterPro" id="IPR000299">
    <property type="entry name" value="FERM_domain"/>
</dbReference>
<evidence type="ECO:0000256" key="6">
    <source>
        <dbReference type="ARBA" id="ARBA00022490"/>
    </source>
</evidence>
<evidence type="ECO:0000256" key="9">
    <source>
        <dbReference type="ARBA" id="ARBA00022801"/>
    </source>
</evidence>
<dbReference type="InterPro" id="IPR019748">
    <property type="entry name" value="FERM_central"/>
</dbReference>
<feature type="region of interest" description="Disordered" evidence="12">
    <location>
        <begin position="1276"/>
        <end position="1305"/>
    </location>
</feature>
<comment type="subcellular location">
    <subcellularLocation>
        <location evidence="2">Chromosome</location>
    </subcellularLocation>
    <subcellularLocation>
        <location evidence="1">Cytoplasm</location>
        <location evidence="1">Cytoskeleton</location>
    </subcellularLocation>
</comment>
<feature type="compositionally biased region" description="Low complexity" evidence="12">
    <location>
        <begin position="17"/>
        <end position="27"/>
    </location>
</feature>
<dbReference type="PROSITE" id="PS50056">
    <property type="entry name" value="TYR_PHOSPHATASE_2"/>
    <property type="match status" value="1"/>
</dbReference>
<dbReference type="PROSITE" id="PS00383">
    <property type="entry name" value="TYR_PHOSPHATASE_1"/>
    <property type="match status" value="1"/>
</dbReference>
<dbReference type="CDD" id="cd14473">
    <property type="entry name" value="FERM_B-lobe"/>
    <property type="match status" value="1"/>
</dbReference>
<dbReference type="GO" id="GO:0008270">
    <property type="term" value="F:zinc ion binding"/>
    <property type="evidence" value="ECO:0007669"/>
    <property type="project" value="InterPro"/>
</dbReference>
<feature type="compositionally biased region" description="Polar residues" evidence="12">
    <location>
        <begin position="88"/>
        <end position="97"/>
    </location>
</feature>
<dbReference type="InterPro" id="IPR029071">
    <property type="entry name" value="Ubiquitin-like_domsf"/>
</dbReference>
<feature type="domain" description="PDZ" evidence="17">
    <location>
        <begin position="1409"/>
        <end position="1479"/>
    </location>
</feature>
<dbReference type="GO" id="GO:0042054">
    <property type="term" value="F:histone methyltransferase activity"/>
    <property type="evidence" value="ECO:0007669"/>
    <property type="project" value="InterPro"/>
</dbReference>
<keyword evidence="5" id="KW-0158">Chromosome</keyword>
<feature type="domain" description="SET" evidence="18">
    <location>
        <begin position="692"/>
        <end position="832"/>
    </location>
</feature>
<dbReference type="GO" id="GO:0005856">
    <property type="term" value="C:cytoskeleton"/>
    <property type="evidence" value="ECO:0007669"/>
    <property type="project" value="UniProtKB-SubCell"/>
</dbReference>
<dbReference type="InterPro" id="IPR000387">
    <property type="entry name" value="Tyr_Pase_dom"/>
</dbReference>
<dbReference type="SUPFAM" id="SSF47031">
    <property type="entry name" value="Second domain of FERM"/>
    <property type="match status" value="1"/>
</dbReference>
<feature type="transmembrane region" description="Helical" evidence="13">
    <location>
        <begin position="31"/>
        <end position="47"/>
    </location>
</feature>
<evidence type="ECO:0000259" key="17">
    <source>
        <dbReference type="PROSITE" id="PS50106"/>
    </source>
</evidence>
<dbReference type="Proteomes" id="UP000663854">
    <property type="component" value="Unassembled WGS sequence"/>
</dbReference>
<proteinExistence type="inferred from homology"/>
<dbReference type="InterPro" id="IPR018979">
    <property type="entry name" value="FERM_N"/>
</dbReference>
<dbReference type="PROSITE" id="PS00660">
    <property type="entry name" value="FERM_1"/>
    <property type="match status" value="1"/>
</dbReference>
<dbReference type="SMART" id="SM00194">
    <property type="entry name" value="PTPc"/>
    <property type="match status" value="1"/>
</dbReference>
<dbReference type="Gene3D" id="3.90.190.10">
    <property type="entry name" value="Protein tyrosine phosphatase superfamily"/>
    <property type="match status" value="1"/>
</dbReference>
<dbReference type="PROSITE" id="PS00661">
    <property type="entry name" value="FERM_2"/>
    <property type="match status" value="1"/>
</dbReference>
<feature type="domain" description="FERM" evidence="16">
    <location>
        <begin position="946"/>
        <end position="1243"/>
    </location>
</feature>
<keyword evidence="7" id="KW-0489">Methyltransferase</keyword>
<feature type="domain" description="Tyrosine-protein phosphatase" evidence="14">
    <location>
        <begin position="1516"/>
        <end position="1775"/>
    </location>
</feature>
<dbReference type="GO" id="GO:0004725">
    <property type="term" value="F:protein tyrosine phosphatase activity"/>
    <property type="evidence" value="ECO:0007669"/>
    <property type="project" value="UniProtKB-EC"/>
</dbReference>
<dbReference type="InterPro" id="IPR011993">
    <property type="entry name" value="PH-like_dom_sf"/>
</dbReference>
<dbReference type="Pfam" id="PF09379">
    <property type="entry name" value="FERM_N"/>
    <property type="match status" value="1"/>
</dbReference>
<dbReference type="Gene3D" id="3.10.20.90">
    <property type="entry name" value="Phosphatidylinositol 3-kinase Catalytic Subunit, Chain A, domain 1"/>
    <property type="match status" value="1"/>
</dbReference>
<accession>A0A814I2P8</accession>
<evidence type="ECO:0000256" key="3">
    <source>
        <dbReference type="ARBA" id="ARBA00009649"/>
    </source>
</evidence>
<dbReference type="PANTHER" id="PTHR45706">
    <property type="entry name" value="TYROSINE-PROTEIN PHOSPHATASE"/>
    <property type="match status" value="1"/>
</dbReference>
<dbReference type="Pfam" id="PF05033">
    <property type="entry name" value="Pre-SET"/>
    <property type="match status" value="1"/>
</dbReference>
<dbReference type="InterPro" id="IPR046341">
    <property type="entry name" value="SET_dom_sf"/>
</dbReference>
<feature type="region of interest" description="Disordered" evidence="12">
    <location>
        <begin position="1"/>
        <end position="27"/>
    </location>
</feature>
<evidence type="ECO:0000259" key="18">
    <source>
        <dbReference type="PROSITE" id="PS50280"/>
    </source>
</evidence>
<dbReference type="SUPFAM" id="SSF52799">
    <property type="entry name" value="(Phosphotyrosine protein) phosphatases II"/>
    <property type="match status" value="1"/>
</dbReference>
<reference evidence="20" key="1">
    <citation type="submission" date="2021-02" db="EMBL/GenBank/DDBJ databases">
        <authorList>
            <person name="Nowell W R."/>
        </authorList>
    </citation>
    <scope>NUCLEOTIDE SEQUENCE</scope>
</reference>
<feature type="domain" description="Pre-SET" evidence="19">
    <location>
        <begin position="603"/>
        <end position="689"/>
    </location>
</feature>
<dbReference type="PROSITE" id="PS50280">
    <property type="entry name" value="SET"/>
    <property type="match status" value="1"/>
</dbReference>
<feature type="region of interest" description="Disordered" evidence="12">
    <location>
        <begin position="361"/>
        <end position="423"/>
    </location>
</feature>
<keyword evidence="9" id="KW-0378">Hydrolase</keyword>
<dbReference type="InterPro" id="IPR014352">
    <property type="entry name" value="FERM/acyl-CoA-bd_prot_sf"/>
</dbReference>
<evidence type="ECO:0000259" key="15">
    <source>
        <dbReference type="PROSITE" id="PS50056"/>
    </source>
</evidence>
<evidence type="ECO:0000259" key="14">
    <source>
        <dbReference type="PROSITE" id="PS50055"/>
    </source>
</evidence>
<keyword evidence="13" id="KW-0472">Membrane</keyword>
<dbReference type="SMART" id="SM01196">
    <property type="entry name" value="FERM_C"/>
    <property type="match status" value="1"/>
</dbReference>
<dbReference type="InterPro" id="IPR001478">
    <property type="entry name" value="PDZ"/>
</dbReference>
<evidence type="ECO:0000256" key="11">
    <source>
        <dbReference type="ARBA" id="ARBA00023212"/>
    </source>
</evidence>
<dbReference type="PRINTS" id="PR00700">
    <property type="entry name" value="PRTYPHPHTASE"/>
</dbReference>
<dbReference type="InterPro" id="IPR007728">
    <property type="entry name" value="Pre-SET_dom"/>
</dbReference>
<dbReference type="InterPro" id="IPR036034">
    <property type="entry name" value="PDZ_sf"/>
</dbReference>
<dbReference type="Pfam" id="PF00373">
    <property type="entry name" value="FERM_M"/>
    <property type="match status" value="1"/>
</dbReference>
<dbReference type="EC" id="3.1.3.48" evidence="4"/>
<evidence type="ECO:0000259" key="16">
    <source>
        <dbReference type="PROSITE" id="PS50057"/>
    </source>
</evidence>
<dbReference type="InterPro" id="IPR000242">
    <property type="entry name" value="PTP_cat"/>
</dbReference>
<name>A0A814I2P8_9BILA</name>
<feature type="region of interest" description="Disordered" evidence="12">
    <location>
        <begin position="109"/>
        <end position="137"/>
    </location>
</feature>
<dbReference type="InterPro" id="IPR018980">
    <property type="entry name" value="FERM_PH-like_C"/>
</dbReference>
<dbReference type="GO" id="GO:0005634">
    <property type="term" value="C:nucleus"/>
    <property type="evidence" value="ECO:0007669"/>
    <property type="project" value="InterPro"/>
</dbReference>
<dbReference type="Gene3D" id="1.20.80.10">
    <property type="match status" value="1"/>
</dbReference>
<organism evidence="20 21">
    <name type="scientific">Rotaria sordida</name>
    <dbReference type="NCBI Taxonomy" id="392033"/>
    <lineage>
        <taxon>Eukaryota</taxon>
        <taxon>Metazoa</taxon>
        <taxon>Spiralia</taxon>
        <taxon>Gnathifera</taxon>
        <taxon>Rotifera</taxon>
        <taxon>Eurotatoria</taxon>
        <taxon>Bdelloidea</taxon>
        <taxon>Philodinida</taxon>
        <taxon>Philodinidae</taxon>
        <taxon>Rotaria</taxon>
    </lineage>
</organism>
<dbReference type="InterPro" id="IPR001214">
    <property type="entry name" value="SET_dom"/>
</dbReference>
<dbReference type="Pfam" id="PF00856">
    <property type="entry name" value="SET"/>
    <property type="match status" value="1"/>
</dbReference>
<dbReference type="SMART" id="SM00228">
    <property type="entry name" value="PDZ"/>
    <property type="match status" value="1"/>
</dbReference>
<keyword evidence="6" id="KW-0963">Cytoplasm</keyword>
<keyword evidence="13" id="KW-1133">Transmembrane helix</keyword>
<dbReference type="PROSITE" id="PS50106">
    <property type="entry name" value="PDZ"/>
    <property type="match status" value="1"/>
</dbReference>
<dbReference type="SUPFAM" id="SSF82199">
    <property type="entry name" value="SET domain"/>
    <property type="match status" value="1"/>
</dbReference>
<keyword evidence="11" id="KW-0206">Cytoskeleton</keyword>
<evidence type="ECO:0000256" key="12">
    <source>
        <dbReference type="SAM" id="MobiDB-lite"/>
    </source>
</evidence>
<sequence length="1784" mass="206790">MAPSQRQQRKSDTKQISSNTPKSKSSSNSNIWILAVAFAALVFYVLYQSNTGMLFEQQSKENTNPFNRMVTNSKDKKKVNDDNKSSSIFDTPCSSVSSITHDKPDVVIILDDDDDDDDDAENDITIDEQSSTDTDEKDENLILKDLIGKLEANTKLIVVKPNLPIRICTTAVTYSNLQDTHIVMVHNPRMSTSECITKRQAYMNEPCSSLNVPIQTRVLHRSLSMLGFIYEMPCSIKNKNRYLVLYDNFTASYHSHSEFHLCLCQDFRRHILNIDYKDLRSHYQHAFQNSNLSRQSNYTIGNIIRVRKFGAQYHNVRIIDIDYSIIKICFFERKSKKEIWIHSNSSIIEQSQQISQLTRLTIPPSPQTPTEEISNSYSDLSRLRKRKSHSSNTNKGGKKLRDESNTKQTSIQHQSSISSSSISNEKTSTISRSNIVTTYYTNILLPKFRILNTLPSTSHKCSRQCVLIAEENFSPKKIQTNPFLLPFECNWSIVDSKPRGYRTPCRRTLYSLDDIEQYLYLTQSKLSIKFFVDGVLTRFKPSIDDYDKKFIILNDLSKGQENVEISVYNDTDNDKPDNFTYITKIQPIDNRISAALNDTNMTSCCDCTDNCNDRMKCACFRKTLNQAQLNQDPLVIEKEKNRYTLSYMLKTTGYQRKRLLNPISSGVYECNSKCSCHREHCSNRLVQQGLFVHLQMFKDKLKGWGLRALHDLPRGTFICQYIGELLTSDQGHERAQSIDDKYQTSLDLVKQVRYEINNEDGDDDVNDDDDDEPYVVDGSLYSNLGKYFNHSCEPNMFIQNVFIESHDLHFPNLALFTRTHVKAGQELTWHYNCELLPDRESTKKTNESFFYLKLATSFIQQLQNTMRLNNKNNVHSSSVVMPTNTSLSSSQSTDESLLSTIQLSNISKTKTNLLSRMISLKNSSNNKTSICRSYNMRTFELAQDHYSIVIHFLDDTERTFFIDRRCKGIDLLNEVFDYLNLSNERKYFGLLIEDLTQDFAYRWLDSTKILKKQLKTNILSYHLYFKIRFFLINPSIEIDDEFSKYLYVLQLKKELLNGKILCPRSTAALLASYIVQSELGDYNLNEHQQGYLNDFHFVPFQNSDFEKEVQQYHKQHRGQSPADAENNYLRVASSLDMYGVELHKASVKISNTNHSIYSSIVELYVGVCAIGIYVFQNSIKINTFSWEQITKISFKRRTFYVQLVKSPNSSDNNSIVFTLRNYRCCKYLWKSCVDHHTFFRLTSLPKNKVFQFTNKLRYRTDIIPNELLMKKNEKRQKTFERVSNRRNIRSKTGSSTLPISSSSSSNNNNHFFINKKSNLQKILSLSSSNISISKSDKIINKQLSTPSKPPRQTSFINSILVEANEYKPKNIISSQNDYRDSSQILNQNFLLNNSTISNEILSIDSNVILIKLKPDIDGRYGFNIKGGKDKQTSTIISKVASNTPASRALLQEGDIILAINNIDIRNHSYAEIINMIRRSCDRSFDELELHIKSFDGKNLLKESLEILHNDISSNRLIEQYQTLHRLNDSFTFEIGRSEYNYYHNRYKDVLPYDQTRVILKNNSENDYINANYINMPINSTDIINRYIATQGPLPITCEPFWRMIWEQQCTLIIMLTTLFENGRIKCHQYWPNMLETIDYGLFTIRCCRERKENELIYRELLILNNEINDERIIYQIQCETWPDHDIPNNYSSFVDFVLEIRELRKANKHIPILVHCSAGIGRTGVLILLETALCLIEANQPIYPLNIVRQMREQRLGMIQTASQYQFACEAILYAYDHGLIESQ</sequence>
<evidence type="ECO:0000256" key="7">
    <source>
        <dbReference type="ARBA" id="ARBA00022603"/>
    </source>
</evidence>
<dbReference type="SUPFAM" id="SSF54236">
    <property type="entry name" value="Ubiquitin-like"/>
    <property type="match status" value="1"/>
</dbReference>
<gene>
    <name evidence="20" type="ORF">PYM288_LOCUS15456</name>
</gene>
<comment type="caution">
    <text evidence="20">The sequence shown here is derived from an EMBL/GenBank/DDBJ whole genome shotgun (WGS) entry which is preliminary data.</text>
</comment>
<dbReference type="Gene3D" id="2.30.42.10">
    <property type="match status" value="1"/>
</dbReference>
<dbReference type="SMART" id="SM00404">
    <property type="entry name" value="PTPc_motif"/>
    <property type="match status" value="1"/>
</dbReference>
<dbReference type="PROSITE" id="PS50057">
    <property type="entry name" value="FERM_3"/>
    <property type="match status" value="1"/>
</dbReference>
<evidence type="ECO:0000256" key="1">
    <source>
        <dbReference type="ARBA" id="ARBA00004245"/>
    </source>
</evidence>
<keyword evidence="10" id="KW-0904">Protein phosphatase</keyword>
<dbReference type="GO" id="GO:0016020">
    <property type="term" value="C:membrane"/>
    <property type="evidence" value="ECO:0007669"/>
    <property type="project" value="UniProtKB-ARBA"/>
</dbReference>
<dbReference type="EMBL" id="CAJNOH010000371">
    <property type="protein sequence ID" value="CAF1017918.1"/>
    <property type="molecule type" value="Genomic_DNA"/>
</dbReference>
<dbReference type="Pfam" id="PF09380">
    <property type="entry name" value="FERM_C"/>
    <property type="match status" value="1"/>
</dbReference>
<dbReference type="InterPro" id="IPR019749">
    <property type="entry name" value="Band_41_domain"/>
</dbReference>
<dbReference type="Gene3D" id="2.30.29.30">
    <property type="entry name" value="Pleckstrin-homology domain (PH domain)/Phosphotyrosine-binding domain (PTB)"/>
    <property type="match status" value="1"/>
</dbReference>
<evidence type="ECO:0000259" key="19">
    <source>
        <dbReference type="PROSITE" id="PS50867"/>
    </source>
</evidence>
<feature type="compositionally biased region" description="Low complexity" evidence="12">
    <location>
        <begin position="406"/>
        <end position="423"/>
    </location>
</feature>
<dbReference type="InterPro" id="IPR035963">
    <property type="entry name" value="FERM_2"/>
</dbReference>
<dbReference type="InterPro" id="IPR019747">
    <property type="entry name" value="FERM_CS"/>
</dbReference>
<evidence type="ECO:0000256" key="8">
    <source>
        <dbReference type="ARBA" id="ARBA00022691"/>
    </source>
</evidence>
<keyword evidence="8" id="KW-0949">S-adenosyl-L-methionine</keyword>
<keyword evidence="13" id="KW-0812">Transmembrane</keyword>
<dbReference type="SUPFAM" id="SSF50156">
    <property type="entry name" value="PDZ domain-like"/>
    <property type="match status" value="1"/>
</dbReference>
<dbReference type="Gene3D" id="2.170.270.10">
    <property type="entry name" value="SET domain"/>
    <property type="match status" value="1"/>
</dbReference>
<evidence type="ECO:0000256" key="13">
    <source>
        <dbReference type="SAM" id="Phobius"/>
    </source>
</evidence>
<feature type="domain" description="Tyrosine specific protein phosphatases" evidence="15">
    <location>
        <begin position="1691"/>
        <end position="1766"/>
    </location>
</feature>
<evidence type="ECO:0000256" key="4">
    <source>
        <dbReference type="ARBA" id="ARBA00013064"/>
    </source>
</evidence>
<dbReference type="Pfam" id="PF00102">
    <property type="entry name" value="Y_phosphatase"/>
    <property type="match status" value="1"/>
</dbReference>
<evidence type="ECO:0000313" key="20">
    <source>
        <dbReference type="EMBL" id="CAF1017918.1"/>
    </source>
</evidence>
<dbReference type="PROSITE" id="PS50055">
    <property type="entry name" value="TYR_PHOSPHATASE_PTP"/>
    <property type="match status" value="1"/>
</dbReference>
<dbReference type="GO" id="GO:0032259">
    <property type="term" value="P:methylation"/>
    <property type="evidence" value="ECO:0007669"/>
    <property type="project" value="UniProtKB-KW"/>
</dbReference>
<dbReference type="SMART" id="SM00468">
    <property type="entry name" value="PreSET"/>
    <property type="match status" value="1"/>
</dbReference>
<dbReference type="SMART" id="SM00317">
    <property type="entry name" value="SET"/>
    <property type="match status" value="1"/>
</dbReference>
<dbReference type="InterPro" id="IPR016130">
    <property type="entry name" value="Tyr_Pase_AS"/>
</dbReference>
<comment type="similarity">
    <text evidence="3">Belongs to the protein-tyrosine phosphatase family. Non-receptor class subfamily.</text>
</comment>
<dbReference type="PRINTS" id="PR00935">
    <property type="entry name" value="BAND41"/>
</dbReference>
<dbReference type="PANTHER" id="PTHR45706:SF4">
    <property type="entry name" value="TYROSINE-PROTEIN PHOSPHATASE"/>
    <property type="match status" value="1"/>
</dbReference>
<dbReference type="FunFam" id="2.30.29.30:FF:000002">
    <property type="entry name" value="Band 4.1-like protein 5 isoform 1"/>
    <property type="match status" value="1"/>
</dbReference>
<feature type="region of interest" description="Disordered" evidence="12">
    <location>
        <begin position="64"/>
        <end position="97"/>
    </location>
</feature>
<dbReference type="GO" id="GO:0005694">
    <property type="term" value="C:chromosome"/>
    <property type="evidence" value="ECO:0007669"/>
    <property type="project" value="UniProtKB-SubCell"/>
</dbReference>
<dbReference type="PROSITE" id="PS50867">
    <property type="entry name" value="PRE_SET"/>
    <property type="match status" value="1"/>
</dbReference>
<evidence type="ECO:0000256" key="5">
    <source>
        <dbReference type="ARBA" id="ARBA00022454"/>
    </source>
</evidence>
<dbReference type="SMART" id="SM00295">
    <property type="entry name" value="B41"/>
    <property type="match status" value="1"/>
</dbReference>
<keyword evidence="7" id="KW-0808">Transferase</keyword>
<evidence type="ECO:0000256" key="10">
    <source>
        <dbReference type="ARBA" id="ARBA00022912"/>
    </source>
</evidence>
<dbReference type="SUPFAM" id="SSF50729">
    <property type="entry name" value="PH domain-like"/>
    <property type="match status" value="1"/>
</dbReference>
<dbReference type="Pfam" id="PF00595">
    <property type="entry name" value="PDZ"/>
    <property type="match status" value="1"/>
</dbReference>
<dbReference type="InterPro" id="IPR003595">
    <property type="entry name" value="Tyr_Pase_cat"/>
</dbReference>